<dbReference type="GO" id="GO:0015344">
    <property type="term" value="F:siderophore uptake transmembrane transporter activity"/>
    <property type="evidence" value="ECO:0007669"/>
    <property type="project" value="TreeGrafter"/>
</dbReference>
<dbReference type="HOGENOM" id="CLU_008287_19_3_5"/>
<evidence type="ECO:0000256" key="6">
    <source>
        <dbReference type="ARBA" id="ARBA00022729"/>
    </source>
</evidence>
<evidence type="ECO:0000259" key="13">
    <source>
        <dbReference type="Pfam" id="PF00593"/>
    </source>
</evidence>
<evidence type="ECO:0000256" key="12">
    <source>
        <dbReference type="SAM" id="MobiDB-lite"/>
    </source>
</evidence>
<feature type="domain" description="TonB-dependent receptor plug" evidence="14">
    <location>
        <begin position="36"/>
        <end position="140"/>
    </location>
</feature>
<dbReference type="InterPro" id="IPR039426">
    <property type="entry name" value="TonB-dep_rcpt-like"/>
</dbReference>
<evidence type="ECO:0000256" key="3">
    <source>
        <dbReference type="ARBA" id="ARBA00022448"/>
    </source>
</evidence>
<accession>Q160G2</accession>
<dbReference type="NCBIfam" id="TIGR01786">
    <property type="entry name" value="TonB-hemlactrns"/>
    <property type="match status" value="1"/>
</dbReference>
<dbReference type="InterPro" id="IPR011276">
    <property type="entry name" value="TonB_haem/Hb_rcpt"/>
</dbReference>
<keyword evidence="5 10" id="KW-0812">Transmembrane</keyword>
<evidence type="ECO:0000256" key="9">
    <source>
        <dbReference type="ARBA" id="ARBA00023237"/>
    </source>
</evidence>
<evidence type="ECO:0000313" key="16">
    <source>
        <dbReference type="Proteomes" id="UP000007029"/>
    </source>
</evidence>
<dbReference type="Proteomes" id="UP000007029">
    <property type="component" value="Chromosome"/>
</dbReference>
<dbReference type="GO" id="GO:0015232">
    <property type="term" value="F:heme transmembrane transporter activity"/>
    <property type="evidence" value="ECO:0007669"/>
    <property type="project" value="InterPro"/>
</dbReference>
<dbReference type="STRING" id="375451.RD1_4193"/>
<dbReference type="Gene3D" id="2.170.130.10">
    <property type="entry name" value="TonB-dependent receptor, plug domain"/>
    <property type="match status" value="1"/>
</dbReference>
<keyword evidence="7 11" id="KW-0798">TonB box</keyword>
<feature type="region of interest" description="Disordered" evidence="12">
    <location>
        <begin position="240"/>
        <end position="259"/>
    </location>
</feature>
<keyword evidence="9 10" id="KW-0998">Cell outer membrane</keyword>
<evidence type="ECO:0000256" key="7">
    <source>
        <dbReference type="ARBA" id="ARBA00023077"/>
    </source>
</evidence>
<reference evidence="15 16" key="1">
    <citation type="journal article" date="2007" name="J. Bacteriol.">
        <title>The complete genome sequence of Roseobacter denitrificans reveals a mixotrophic rather than photosynthetic metabolism.</title>
        <authorList>
            <person name="Swingley W.D."/>
            <person name="Sadekar S."/>
            <person name="Mastrian S.D."/>
            <person name="Matthies H.J."/>
            <person name="Hao J."/>
            <person name="Ramos H."/>
            <person name="Acharya C.R."/>
            <person name="Conrad A.L."/>
            <person name="Taylor H.L."/>
            <person name="Dejesa L.C."/>
            <person name="Shah M.K."/>
            <person name="O'huallachain M.E."/>
            <person name="Lince M.T."/>
            <person name="Blankenship R.E."/>
            <person name="Beatty J.T."/>
            <person name="Touchman J.W."/>
        </authorList>
    </citation>
    <scope>NUCLEOTIDE SEQUENCE [LARGE SCALE GENOMIC DNA]</scope>
    <source>
        <strain evidence="16">ATCC 33942 / OCh 114</strain>
    </source>
</reference>
<dbReference type="PANTHER" id="PTHR30069:SF41">
    <property type="entry name" value="HEME_HEMOPEXIN UTILIZATION PROTEIN C"/>
    <property type="match status" value="1"/>
</dbReference>
<evidence type="ECO:0000256" key="2">
    <source>
        <dbReference type="ARBA" id="ARBA00009810"/>
    </source>
</evidence>
<dbReference type="AlphaFoldDB" id="Q160G2"/>
<evidence type="ECO:0000256" key="8">
    <source>
        <dbReference type="ARBA" id="ARBA00023136"/>
    </source>
</evidence>
<organism evidence="15 16">
    <name type="scientific">Roseobacter denitrificans (strain ATCC 33942 / OCh 114)</name>
    <name type="common">Erythrobacter sp. (strain OCh 114)</name>
    <name type="synonym">Roseobacter denitrificans</name>
    <dbReference type="NCBI Taxonomy" id="375451"/>
    <lineage>
        <taxon>Bacteria</taxon>
        <taxon>Pseudomonadati</taxon>
        <taxon>Pseudomonadota</taxon>
        <taxon>Alphaproteobacteria</taxon>
        <taxon>Rhodobacterales</taxon>
        <taxon>Roseobacteraceae</taxon>
        <taxon>Roseobacter</taxon>
    </lineage>
</organism>
<protein>
    <submittedName>
        <fullName evidence="15">Heme transport protein</fullName>
    </submittedName>
</protein>
<dbReference type="KEGG" id="rde:RD1_4193"/>
<proteinExistence type="inferred from homology"/>
<dbReference type="Pfam" id="PF00593">
    <property type="entry name" value="TonB_dep_Rec_b-barrel"/>
    <property type="match status" value="1"/>
</dbReference>
<keyword evidence="3 10" id="KW-0813">Transport</keyword>
<dbReference type="InterPro" id="IPR000531">
    <property type="entry name" value="Beta-barrel_TonB"/>
</dbReference>
<dbReference type="Pfam" id="PF07715">
    <property type="entry name" value="Plug"/>
    <property type="match status" value="1"/>
</dbReference>
<evidence type="ECO:0000256" key="11">
    <source>
        <dbReference type="RuleBase" id="RU003357"/>
    </source>
</evidence>
<dbReference type="GO" id="GO:0009279">
    <property type="term" value="C:cell outer membrane"/>
    <property type="evidence" value="ECO:0007669"/>
    <property type="project" value="UniProtKB-SubCell"/>
</dbReference>
<evidence type="ECO:0000256" key="1">
    <source>
        <dbReference type="ARBA" id="ARBA00004571"/>
    </source>
</evidence>
<dbReference type="InterPro" id="IPR010949">
    <property type="entry name" value="TonB_Hb/transfer/lactofer_rcpt"/>
</dbReference>
<comment type="similarity">
    <text evidence="2 10 11">Belongs to the TonB-dependent receptor family.</text>
</comment>
<dbReference type="NCBIfam" id="TIGR01785">
    <property type="entry name" value="TonB-hemin"/>
    <property type="match status" value="1"/>
</dbReference>
<evidence type="ECO:0000259" key="14">
    <source>
        <dbReference type="Pfam" id="PF07715"/>
    </source>
</evidence>
<dbReference type="InterPro" id="IPR012910">
    <property type="entry name" value="Plug_dom"/>
</dbReference>
<dbReference type="EMBL" id="CP000362">
    <property type="protein sequence ID" value="ABG33631.1"/>
    <property type="molecule type" value="Genomic_DNA"/>
</dbReference>
<keyword evidence="8 10" id="KW-0472">Membrane</keyword>
<sequence>MLTTALTATGATAQEVAPVELPPITLESALRDTRDIRDTPVAASVLEGEALEQRQADTYEELIGDIPGVVIEGGPRGISQEPNIRGFQDEQVVLRFDGGRLNFNQAHRGRFFFDPDIVQRVEVVRGGGSTLFGSGALGGVISVETRDPSDLLRPGQTTGARVRLGYASNGDIFSGSTTVYGDWGNLDALAFIGTRQFGSDLDDGNGRDIRNSELDATNGLFKLGFEPAEDQRFEFTWSHYRDDGTTPPNANAASSEDDVDRDAEISTARLSWDFNPEGSNLVDLSVLLYGNTLRIEEDRTRDGRADVTDYDTYGLEITNRSSFDWGIPVALVYGAEIYRDDQNGTRNGTDRLQLPDATAETTGVFAEASFGVSDQLDLIAGLRFDSYSRDVDDPTLADVDEDFLSPRVGFSYRPNDRWQIFGNVAQAYRAPTLTELYNDGVHFTSPGFPIGGGITFSGVNQFVPNPNLEEEESIQYELGFRFEDTGVRTSGDTLRFSANAYYAEVDNFIESRVEFIDFSTLVFGPGGGVVGGTTTQRNVDARLWGVEAELDYDAGLWFAGVGLSIPRGETVGGDRLGSIPQERITGTLGWRPNQTWTVGARATYAASVDDGSGGNEPADSYALLDLFATLTPTRGAWDGTALRVGVDNLFDEQYTIFPNGLSQPGRSFKVSLTQTFCPFVTHRPSLRRHHWPRCAHVQAGHTLSA</sequence>
<keyword evidence="4 10" id="KW-1134">Transmembrane beta strand</keyword>
<keyword evidence="16" id="KW-1185">Reference proteome</keyword>
<evidence type="ECO:0000313" key="15">
    <source>
        <dbReference type="EMBL" id="ABG33631.1"/>
    </source>
</evidence>
<gene>
    <name evidence="15" type="primary">hugA</name>
    <name evidence="15" type="ordered locus">RD1_4193</name>
</gene>
<feature type="domain" description="TonB-dependent receptor-like beta-barrel" evidence="13">
    <location>
        <begin position="226"/>
        <end position="649"/>
    </location>
</feature>
<dbReference type="InterPro" id="IPR037066">
    <property type="entry name" value="Plug_dom_sf"/>
</dbReference>
<dbReference type="CDD" id="cd01347">
    <property type="entry name" value="ligand_gated_channel"/>
    <property type="match status" value="1"/>
</dbReference>
<keyword evidence="6" id="KW-0732">Signal</keyword>
<dbReference type="PANTHER" id="PTHR30069">
    <property type="entry name" value="TONB-DEPENDENT OUTER MEMBRANE RECEPTOR"/>
    <property type="match status" value="1"/>
</dbReference>
<dbReference type="InterPro" id="IPR036942">
    <property type="entry name" value="Beta-barrel_TonB_sf"/>
</dbReference>
<dbReference type="Gene3D" id="2.40.170.20">
    <property type="entry name" value="TonB-dependent receptor, beta-barrel domain"/>
    <property type="match status" value="1"/>
</dbReference>
<dbReference type="SUPFAM" id="SSF56935">
    <property type="entry name" value="Porins"/>
    <property type="match status" value="1"/>
</dbReference>
<dbReference type="GO" id="GO:0044718">
    <property type="term" value="P:siderophore transmembrane transport"/>
    <property type="evidence" value="ECO:0007669"/>
    <property type="project" value="TreeGrafter"/>
</dbReference>
<name>Q160G2_ROSDO</name>
<comment type="subcellular location">
    <subcellularLocation>
        <location evidence="1 10">Cell outer membrane</location>
        <topology evidence="1 10">Multi-pass membrane protein</topology>
    </subcellularLocation>
</comment>
<evidence type="ECO:0000256" key="4">
    <source>
        <dbReference type="ARBA" id="ARBA00022452"/>
    </source>
</evidence>
<evidence type="ECO:0000256" key="10">
    <source>
        <dbReference type="PROSITE-ProRule" id="PRU01360"/>
    </source>
</evidence>
<dbReference type="PROSITE" id="PS52016">
    <property type="entry name" value="TONB_DEPENDENT_REC_3"/>
    <property type="match status" value="1"/>
</dbReference>
<dbReference type="eggNOG" id="COG4771">
    <property type="taxonomic scope" value="Bacteria"/>
</dbReference>
<evidence type="ECO:0000256" key="5">
    <source>
        <dbReference type="ARBA" id="ARBA00022692"/>
    </source>
</evidence>